<dbReference type="PANTHER" id="PTHR43046:SF2">
    <property type="entry name" value="8-OXO-DGTP DIPHOSPHATASE-RELATED"/>
    <property type="match status" value="1"/>
</dbReference>
<feature type="domain" description="Nudix hydrolase" evidence="4">
    <location>
        <begin position="3"/>
        <end position="132"/>
    </location>
</feature>
<proteinExistence type="inferred from homology"/>
<evidence type="ECO:0000313" key="6">
    <source>
        <dbReference type="Proteomes" id="UP000830639"/>
    </source>
</evidence>
<organism evidence="5 6">
    <name type="scientific">Gottfriedia acidiceleris</name>
    <dbReference type="NCBI Taxonomy" id="371036"/>
    <lineage>
        <taxon>Bacteria</taxon>
        <taxon>Bacillati</taxon>
        <taxon>Bacillota</taxon>
        <taxon>Bacilli</taxon>
        <taxon>Bacillales</taxon>
        <taxon>Bacillaceae</taxon>
        <taxon>Gottfriedia</taxon>
    </lineage>
</organism>
<dbReference type="GO" id="GO:0016787">
    <property type="term" value="F:hydrolase activity"/>
    <property type="evidence" value="ECO:0007669"/>
    <property type="project" value="UniProtKB-KW"/>
</dbReference>
<evidence type="ECO:0000313" key="5">
    <source>
        <dbReference type="EMBL" id="UPM53569.1"/>
    </source>
</evidence>
<evidence type="ECO:0000256" key="2">
    <source>
        <dbReference type="ARBA" id="ARBA00022801"/>
    </source>
</evidence>
<evidence type="ECO:0000256" key="1">
    <source>
        <dbReference type="ARBA" id="ARBA00001946"/>
    </source>
</evidence>
<dbReference type="SUPFAM" id="SSF55811">
    <property type="entry name" value="Nudix"/>
    <property type="match status" value="1"/>
</dbReference>
<dbReference type="InterPro" id="IPR000086">
    <property type="entry name" value="NUDIX_hydrolase_dom"/>
</dbReference>
<dbReference type="CDD" id="cd02883">
    <property type="entry name" value="NUDIX_Hydrolase"/>
    <property type="match status" value="1"/>
</dbReference>
<dbReference type="InterPro" id="IPR015797">
    <property type="entry name" value="NUDIX_hydrolase-like_dom_sf"/>
</dbReference>
<dbReference type="Gene3D" id="3.90.79.10">
    <property type="entry name" value="Nucleoside Triphosphate Pyrophosphohydrolase"/>
    <property type="match status" value="1"/>
</dbReference>
<comment type="cofactor">
    <cofactor evidence="1">
        <name>Mg(2+)</name>
        <dbReference type="ChEBI" id="CHEBI:18420"/>
    </cofactor>
</comment>
<keyword evidence="2 3" id="KW-0378">Hydrolase</keyword>
<dbReference type="EMBL" id="CP096034">
    <property type="protein sequence ID" value="UPM53569.1"/>
    <property type="molecule type" value="Genomic_DNA"/>
</dbReference>
<dbReference type="Proteomes" id="UP000830639">
    <property type="component" value="Chromosome"/>
</dbReference>
<dbReference type="Pfam" id="PF00293">
    <property type="entry name" value="NUDIX"/>
    <property type="match status" value="1"/>
</dbReference>
<evidence type="ECO:0000259" key="4">
    <source>
        <dbReference type="PROSITE" id="PS51462"/>
    </source>
</evidence>
<name>A0ABY4JIA9_9BACI</name>
<dbReference type="PROSITE" id="PS00893">
    <property type="entry name" value="NUDIX_BOX"/>
    <property type="match status" value="1"/>
</dbReference>
<accession>A0ABY4JIA9</accession>
<comment type="similarity">
    <text evidence="3">Belongs to the Nudix hydrolase family.</text>
</comment>
<keyword evidence="6" id="KW-1185">Reference proteome</keyword>
<dbReference type="PANTHER" id="PTHR43046">
    <property type="entry name" value="GDP-MANNOSE MANNOSYL HYDROLASE"/>
    <property type="match status" value="1"/>
</dbReference>
<evidence type="ECO:0000256" key="3">
    <source>
        <dbReference type="RuleBase" id="RU003476"/>
    </source>
</evidence>
<dbReference type="PRINTS" id="PR00502">
    <property type="entry name" value="NUDIXFAMILY"/>
</dbReference>
<dbReference type="InterPro" id="IPR020476">
    <property type="entry name" value="Nudix_hydrolase"/>
</dbReference>
<dbReference type="RefSeq" id="WP_248266822.1">
    <property type="nucleotide sequence ID" value="NZ_CP096034.1"/>
</dbReference>
<sequence length="137" mass="15667">MQKWIGATGICINRKGQVLMVLQGKPNEQKLWATPSGGLEQNESIAECCIREVLEETGYEVEIIKQLFIKEGISYGFQVEVHYFEIRIIGGNAKIQDPDQLIYEIAWKSADEILELELSFPEDRNLLIDLINKKVNK</sequence>
<protein>
    <submittedName>
        <fullName evidence="5">NUDIX hydrolase</fullName>
    </submittedName>
</protein>
<reference evidence="5 6" key="1">
    <citation type="submission" date="2022-04" db="EMBL/GenBank/DDBJ databases">
        <title>Mechanism of arsenic methylation and mitigation arsenic toxicity by Bacillus sp. LH14 from an Arsenic-Contaminated Paddy Soil.</title>
        <authorList>
            <person name="Wang D."/>
        </authorList>
    </citation>
    <scope>NUCLEOTIDE SEQUENCE [LARGE SCALE GENOMIC DNA]</scope>
    <source>
        <strain evidence="5 6">LH14</strain>
    </source>
</reference>
<gene>
    <name evidence="5" type="ORF">MY490_17510</name>
</gene>
<dbReference type="InterPro" id="IPR020084">
    <property type="entry name" value="NUDIX_hydrolase_CS"/>
</dbReference>
<dbReference type="PROSITE" id="PS51462">
    <property type="entry name" value="NUDIX"/>
    <property type="match status" value="1"/>
</dbReference>